<dbReference type="OrthoDB" id="5086500at2759"/>
<comment type="caution">
    <text evidence="2">The sequence shown here is derived from an EMBL/GenBank/DDBJ whole genome shotgun (WGS) entry which is preliminary data.</text>
</comment>
<name>A0A086T604_HAPC1</name>
<reference evidence="3" key="1">
    <citation type="journal article" date="2014" name="Genome Announc.">
        <title>Genome sequence and annotation of Acremonium chrysogenum, producer of the beta-lactam antibiotic cephalosporin C.</title>
        <authorList>
            <person name="Terfehr D."/>
            <person name="Dahlmann T.A."/>
            <person name="Specht T."/>
            <person name="Zadra I."/>
            <person name="Kuernsteiner H."/>
            <person name="Kueck U."/>
        </authorList>
    </citation>
    <scope>NUCLEOTIDE SEQUENCE [LARGE SCALE GENOMIC DNA]</scope>
    <source>
        <strain evidence="3">ATCC 11550 / CBS 779.69 / DSM 880 / IAM 14645 / JCM 23072 / IMI 49137</strain>
    </source>
</reference>
<protein>
    <submittedName>
        <fullName evidence="2">Uncharacterized protein</fullName>
    </submittedName>
</protein>
<dbReference type="PANTHER" id="PTHR34414:SF1">
    <property type="entry name" value="SUBTILISIN-LIKE SERINE PROTEASE"/>
    <property type="match status" value="1"/>
</dbReference>
<feature type="transmembrane region" description="Helical" evidence="1">
    <location>
        <begin position="238"/>
        <end position="257"/>
    </location>
</feature>
<keyword evidence="1" id="KW-1133">Transmembrane helix</keyword>
<keyword evidence="3" id="KW-1185">Reference proteome</keyword>
<feature type="transmembrane region" description="Helical" evidence="1">
    <location>
        <begin position="277"/>
        <end position="302"/>
    </location>
</feature>
<accession>A0A086T604</accession>
<gene>
    <name evidence="2" type="ORF">ACRE_044190</name>
</gene>
<organism evidence="2 3">
    <name type="scientific">Hapsidospora chrysogenum (strain ATCC 11550 / CBS 779.69 / DSM 880 / IAM 14645 / JCM 23072 / IMI 49137)</name>
    <name type="common">Acremonium chrysogenum</name>
    <dbReference type="NCBI Taxonomy" id="857340"/>
    <lineage>
        <taxon>Eukaryota</taxon>
        <taxon>Fungi</taxon>
        <taxon>Dikarya</taxon>
        <taxon>Ascomycota</taxon>
        <taxon>Pezizomycotina</taxon>
        <taxon>Sordariomycetes</taxon>
        <taxon>Hypocreomycetidae</taxon>
        <taxon>Hypocreales</taxon>
        <taxon>Bionectriaceae</taxon>
        <taxon>Hapsidospora</taxon>
    </lineage>
</organism>
<keyword evidence="1" id="KW-0812">Transmembrane</keyword>
<dbReference type="HOGENOM" id="CLU_043687_0_2_1"/>
<dbReference type="Pfam" id="PF20246">
    <property type="entry name" value="DUF6601"/>
    <property type="match status" value="1"/>
</dbReference>
<dbReference type="Proteomes" id="UP000029964">
    <property type="component" value="Unassembled WGS sequence"/>
</dbReference>
<dbReference type="EMBL" id="JPKY01000042">
    <property type="protein sequence ID" value="KFH44786.1"/>
    <property type="molecule type" value="Genomic_DNA"/>
</dbReference>
<dbReference type="PANTHER" id="PTHR34414">
    <property type="entry name" value="HET DOMAIN-CONTAINING PROTEIN-RELATED"/>
    <property type="match status" value="1"/>
</dbReference>
<proteinExistence type="predicted"/>
<evidence type="ECO:0000313" key="3">
    <source>
        <dbReference type="Proteomes" id="UP000029964"/>
    </source>
</evidence>
<sequence length="327" mass="37507">MQACPFSVELLHDTGSQDDPLSLLPASYRDSARHVAVPASKEQVAECLDQDLDLRRLRRVEGLLWFAGLPLPPRPLHLQLQLNRDIFAAEQMDLHLVWTDGRIFIKPLPRYLLSPRFWNKYLCCLPDCSCGTAKCQHKKLRDRAVGLLFSYSALISHESDFHIALERRLLPQGVSWRDWRVLVAELRPADIYRHVDSRFYHGELRLSRLNKIYALWQTPGYGYVPRWNRYNAFFRDNFSWLAATTVYVALVLTAMQVGQGTGLLADNDAFDAASYGFAVFSILGPLVSAALIFLVFALVYVYNWVASRRLYRTELQRINDLLSSTSP</sequence>
<evidence type="ECO:0000313" key="2">
    <source>
        <dbReference type="EMBL" id="KFH44786.1"/>
    </source>
</evidence>
<dbReference type="InterPro" id="IPR046536">
    <property type="entry name" value="DUF6601"/>
</dbReference>
<dbReference type="STRING" id="857340.A0A086T604"/>
<keyword evidence="1" id="KW-0472">Membrane</keyword>
<dbReference type="AlphaFoldDB" id="A0A086T604"/>
<evidence type="ECO:0000256" key="1">
    <source>
        <dbReference type="SAM" id="Phobius"/>
    </source>
</evidence>